<comment type="catalytic activity">
    <reaction evidence="4">
        <text>holo-[ACP] + malonyl-CoA = malonyl-[ACP] + CoA</text>
        <dbReference type="Rhea" id="RHEA:41792"/>
        <dbReference type="Rhea" id="RHEA-COMP:9623"/>
        <dbReference type="Rhea" id="RHEA-COMP:9685"/>
        <dbReference type="ChEBI" id="CHEBI:57287"/>
        <dbReference type="ChEBI" id="CHEBI:57384"/>
        <dbReference type="ChEBI" id="CHEBI:64479"/>
        <dbReference type="ChEBI" id="CHEBI:78449"/>
        <dbReference type="EC" id="2.3.1.39"/>
    </reaction>
</comment>
<organism evidence="6 7">
    <name type="scientific">Agrococcus sediminis</name>
    <dbReference type="NCBI Taxonomy" id="2599924"/>
    <lineage>
        <taxon>Bacteria</taxon>
        <taxon>Bacillati</taxon>
        <taxon>Actinomycetota</taxon>
        <taxon>Actinomycetes</taxon>
        <taxon>Micrococcales</taxon>
        <taxon>Microbacteriaceae</taxon>
        <taxon>Agrococcus</taxon>
    </lineage>
</organism>
<proteinExistence type="predicted"/>
<evidence type="ECO:0000256" key="2">
    <source>
        <dbReference type="ARBA" id="ARBA00022679"/>
    </source>
</evidence>
<dbReference type="SMART" id="SM00827">
    <property type="entry name" value="PKS_AT"/>
    <property type="match status" value="1"/>
</dbReference>
<dbReference type="Gene3D" id="3.30.70.250">
    <property type="entry name" value="Malonyl-CoA ACP transacylase, ACP-binding"/>
    <property type="match status" value="1"/>
</dbReference>
<dbReference type="EC" id="2.3.1.39" evidence="1"/>
<keyword evidence="2 6" id="KW-0808">Transferase</keyword>
<evidence type="ECO:0000313" key="6">
    <source>
        <dbReference type="EMBL" id="KAA6433839.1"/>
    </source>
</evidence>
<dbReference type="SUPFAM" id="SSF55048">
    <property type="entry name" value="Probable ACP-binding domain of malonyl-CoA ACP transacylase"/>
    <property type="match status" value="1"/>
</dbReference>
<dbReference type="GO" id="GO:0004314">
    <property type="term" value="F:[acyl-carrier-protein] S-malonyltransferase activity"/>
    <property type="evidence" value="ECO:0007669"/>
    <property type="project" value="UniProtKB-EC"/>
</dbReference>
<gene>
    <name evidence="6" type="ORF">FQ330_07140</name>
</gene>
<evidence type="ECO:0000256" key="4">
    <source>
        <dbReference type="ARBA" id="ARBA00048462"/>
    </source>
</evidence>
<dbReference type="Proteomes" id="UP000323221">
    <property type="component" value="Unassembled WGS sequence"/>
</dbReference>
<dbReference type="InterPro" id="IPR014043">
    <property type="entry name" value="Acyl_transferase_dom"/>
</dbReference>
<dbReference type="PANTHER" id="PTHR42681:SF1">
    <property type="entry name" value="MALONYL-COA-ACYL CARRIER PROTEIN TRANSACYLASE, MITOCHONDRIAL"/>
    <property type="match status" value="1"/>
</dbReference>
<evidence type="ECO:0000256" key="1">
    <source>
        <dbReference type="ARBA" id="ARBA00013258"/>
    </source>
</evidence>
<dbReference type="AlphaFoldDB" id="A0A5M8QCW0"/>
<accession>A0A5M8QCW0</accession>
<dbReference type="InterPro" id="IPR001227">
    <property type="entry name" value="Ac_transferase_dom_sf"/>
</dbReference>
<dbReference type="GO" id="GO:0006633">
    <property type="term" value="P:fatty acid biosynthetic process"/>
    <property type="evidence" value="ECO:0007669"/>
    <property type="project" value="TreeGrafter"/>
</dbReference>
<dbReference type="InterPro" id="IPR050858">
    <property type="entry name" value="Mal-CoA-ACP_Trans/PKS_FabD"/>
</dbReference>
<evidence type="ECO:0000256" key="3">
    <source>
        <dbReference type="ARBA" id="ARBA00023315"/>
    </source>
</evidence>
<dbReference type="Pfam" id="PF00698">
    <property type="entry name" value="Acyl_transf_1"/>
    <property type="match status" value="1"/>
</dbReference>
<evidence type="ECO:0000259" key="5">
    <source>
        <dbReference type="SMART" id="SM00827"/>
    </source>
</evidence>
<keyword evidence="3" id="KW-0012">Acyltransferase</keyword>
<name>A0A5M8QCW0_9MICO</name>
<dbReference type="EMBL" id="VOIR01000013">
    <property type="protein sequence ID" value="KAA6433839.1"/>
    <property type="molecule type" value="Genomic_DNA"/>
</dbReference>
<comment type="caution">
    <text evidence="6">The sequence shown here is derived from an EMBL/GenBank/DDBJ whole genome shotgun (WGS) entry which is preliminary data.</text>
</comment>
<evidence type="ECO:0000313" key="7">
    <source>
        <dbReference type="Proteomes" id="UP000323221"/>
    </source>
</evidence>
<protein>
    <recommendedName>
        <fullName evidence="1">[acyl-carrier-protein] S-malonyltransferase</fullName>
        <ecNumber evidence="1">2.3.1.39</ecNumber>
    </recommendedName>
</protein>
<reference evidence="6 7" key="1">
    <citation type="submission" date="2019-08" db="EMBL/GenBank/DDBJ databases">
        <title>Agrococcus lahaulensis sp. nov., isolated from a cold desert of the Indian Himalayas.</title>
        <authorList>
            <person name="Qu J.H."/>
        </authorList>
    </citation>
    <scope>NUCLEOTIDE SEQUENCE [LARGE SCALE GENOMIC DNA]</scope>
    <source>
        <strain evidence="6 7">NS18</strain>
    </source>
</reference>
<dbReference type="SUPFAM" id="SSF52151">
    <property type="entry name" value="FabD/lysophospholipase-like"/>
    <property type="match status" value="1"/>
</dbReference>
<dbReference type="GO" id="GO:0005829">
    <property type="term" value="C:cytosol"/>
    <property type="evidence" value="ECO:0007669"/>
    <property type="project" value="TreeGrafter"/>
</dbReference>
<dbReference type="InterPro" id="IPR016035">
    <property type="entry name" value="Acyl_Trfase/lysoPLipase"/>
</dbReference>
<dbReference type="InterPro" id="IPR016036">
    <property type="entry name" value="Malonyl_transacylase_ACP-bd"/>
</dbReference>
<dbReference type="PANTHER" id="PTHR42681">
    <property type="entry name" value="MALONYL-COA-ACYL CARRIER PROTEIN TRANSACYLASE, MITOCHONDRIAL"/>
    <property type="match status" value="1"/>
</dbReference>
<keyword evidence="7" id="KW-1185">Reference proteome</keyword>
<dbReference type="OrthoDB" id="3248271at2"/>
<sequence length="306" mass="30555">MIVIVAPGQGSQKPGFLSPWLELPGVPERLAALGEAAGVDLVQHGTVSDADTIRDTLVAQPLIVAAGILALDALGESASLAGGVAGHSVGEITAAVAAGVLEAEDAMALVGERARAMADAAAETPTGMAAVLGADEAALEARLAELGLQPANYNGGGQIVVAGALDALAALAEAPPERARVIPLQTAGAFHTSYMAPAVERFRARAAATRASDPTTTLWTNRDGSAVASGTDFLDLVVGQVSSPVRWDRCMAAFQEAGVTGIVELAPAGALVGLAKRGLRGVPAVGITTPDDLPAAVRLLESGAAA</sequence>
<dbReference type="Gene3D" id="3.40.366.10">
    <property type="entry name" value="Malonyl-Coenzyme A Acyl Carrier Protein, domain 2"/>
    <property type="match status" value="1"/>
</dbReference>
<dbReference type="RefSeq" id="WP_146356309.1">
    <property type="nucleotide sequence ID" value="NZ_VOIR01000013.1"/>
</dbReference>
<feature type="domain" description="Malonyl-CoA:ACP transacylase (MAT)" evidence="5">
    <location>
        <begin position="5"/>
        <end position="292"/>
    </location>
</feature>